<feature type="domain" description="Uncharacterized protein TP-0789" evidence="2">
    <location>
        <begin position="62"/>
        <end position="240"/>
    </location>
</feature>
<dbReference type="Pfam" id="PF17131">
    <property type="entry name" value="LolA_like"/>
    <property type="match status" value="1"/>
</dbReference>
<feature type="signal peptide" evidence="1">
    <location>
        <begin position="1"/>
        <end position="18"/>
    </location>
</feature>
<evidence type="ECO:0000313" key="4">
    <source>
        <dbReference type="Proteomes" id="UP000294678"/>
    </source>
</evidence>
<dbReference type="Proteomes" id="UP000294678">
    <property type="component" value="Unassembled WGS sequence"/>
</dbReference>
<dbReference type="InterPro" id="IPR029046">
    <property type="entry name" value="LolA/LolB/LppX"/>
</dbReference>
<accession>A0AA46I6G9</accession>
<dbReference type="RefSeq" id="WP_134111962.1">
    <property type="nucleotide sequence ID" value="NZ_SOBG01000001.1"/>
</dbReference>
<name>A0AA46I6G9_9FUSO</name>
<keyword evidence="4" id="KW-1185">Reference proteome</keyword>
<keyword evidence="1" id="KW-0732">Signal</keyword>
<evidence type="ECO:0000256" key="1">
    <source>
        <dbReference type="SAM" id="SignalP"/>
    </source>
</evidence>
<proteinExistence type="predicted"/>
<evidence type="ECO:0000313" key="3">
    <source>
        <dbReference type="EMBL" id="TDT72371.1"/>
    </source>
</evidence>
<comment type="caution">
    <text evidence="3">The sequence shown here is derived from an EMBL/GenBank/DDBJ whole genome shotgun (WGS) entry which is preliminary data.</text>
</comment>
<feature type="chain" id="PRO_5041412120" evidence="1">
    <location>
        <begin position="19"/>
        <end position="241"/>
    </location>
</feature>
<gene>
    <name evidence="3" type="ORF">EV215_0171</name>
</gene>
<sequence>MKKILFIFLIIISTISFGKTAQEIIDMVDYNMYPETAIYTGEMIIHKTNKDYTKKFKSYNIGQKQSFMEFLYPPRDKGTKYLRIDDSLWIYLPKANRTIKIAGHMLKQSMMGSDISYEDQTDRTKLNDLYNSKIIKEDDKYYYIEMIAKPDTEVTYYKRIVTIEKNTYVFKTQEMYANSGKLLKVMEVEKYQKIGDRYYMTEFKMSDKLKQNTYTKIIITNIELDVDINKNIFTIKNLEKR</sequence>
<dbReference type="CDD" id="cd16329">
    <property type="entry name" value="LolA_like"/>
    <property type="match status" value="1"/>
</dbReference>
<dbReference type="AlphaFoldDB" id="A0AA46I6G9"/>
<dbReference type="EMBL" id="SOBG01000001">
    <property type="protein sequence ID" value="TDT72371.1"/>
    <property type="molecule type" value="Genomic_DNA"/>
</dbReference>
<reference evidence="3 4" key="1">
    <citation type="submission" date="2019-03" db="EMBL/GenBank/DDBJ databases">
        <title>Genomic Encyclopedia of Type Strains, Phase IV (KMG-IV): sequencing the most valuable type-strain genomes for metagenomic binning, comparative biology and taxonomic classification.</title>
        <authorList>
            <person name="Goeker M."/>
        </authorList>
    </citation>
    <scope>NUCLEOTIDE SEQUENCE [LARGE SCALE GENOMIC DNA]</scope>
    <source>
        <strain evidence="3 4">DSM 100055</strain>
    </source>
</reference>
<evidence type="ECO:0000259" key="2">
    <source>
        <dbReference type="Pfam" id="PF17131"/>
    </source>
</evidence>
<protein>
    <submittedName>
        <fullName evidence="3">MucB/RseB-like sigma(E) regulatory protein</fullName>
    </submittedName>
</protein>
<dbReference type="Gene3D" id="2.50.20.10">
    <property type="entry name" value="Lipoprotein localisation LolA/LolB/LppX"/>
    <property type="match status" value="1"/>
</dbReference>
<dbReference type="SUPFAM" id="SSF89392">
    <property type="entry name" value="Prokaryotic lipoproteins and lipoprotein localization factors"/>
    <property type="match status" value="1"/>
</dbReference>
<organism evidence="3 4">
    <name type="scientific">Hypnocyclicus thermotrophus</name>
    <dbReference type="NCBI Taxonomy" id="1627895"/>
    <lineage>
        <taxon>Bacteria</taxon>
        <taxon>Fusobacteriati</taxon>
        <taxon>Fusobacteriota</taxon>
        <taxon>Fusobacteriia</taxon>
        <taxon>Fusobacteriales</taxon>
        <taxon>Fusobacteriaceae</taxon>
        <taxon>Hypnocyclicus</taxon>
    </lineage>
</organism>
<dbReference type="InterPro" id="IPR033399">
    <property type="entry name" value="TP_0789-like"/>
</dbReference>